<dbReference type="EMBL" id="BSTI01000002">
    <property type="protein sequence ID" value="GLY64282.1"/>
    <property type="molecule type" value="Genomic_DNA"/>
</dbReference>
<proteinExistence type="predicted"/>
<dbReference type="Proteomes" id="UP001165136">
    <property type="component" value="Unassembled WGS sequence"/>
</dbReference>
<comment type="caution">
    <text evidence="1">The sequence shown here is derived from an EMBL/GenBank/DDBJ whole genome shotgun (WGS) entry which is preliminary data.</text>
</comment>
<protein>
    <submittedName>
        <fullName evidence="1">Uncharacterized protein</fullName>
    </submittedName>
</protein>
<dbReference type="AlphaFoldDB" id="A0A9W6VEA0"/>
<dbReference type="SUPFAM" id="SSF51905">
    <property type="entry name" value="FAD/NAD(P)-binding domain"/>
    <property type="match status" value="1"/>
</dbReference>
<organism evidence="1 2">
    <name type="scientific">Amycolatopsis taiwanensis</name>
    <dbReference type="NCBI Taxonomy" id="342230"/>
    <lineage>
        <taxon>Bacteria</taxon>
        <taxon>Bacillati</taxon>
        <taxon>Actinomycetota</taxon>
        <taxon>Actinomycetes</taxon>
        <taxon>Pseudonocardiales</taxon>
        <taxon>Pseudonocardiaceae</taxon>
        <taxon>Amycolatopsis</taxon>
    </lineage>
</organism>
<dbReference type="InterPro" id="IPR036188">
    <property type="entry name" value="FAD/NAD-bd_sf"/>
</dbReference>
<accession>A0A9W6VEA0</accession>
<evidence type="ECO:0000313" key="2">
    <source>
        <dbReference type="Proteomes" id="UP001165136"/>
    </source>
</evidence>
<name>A0A9W6VEA0_9PSEU</name>
<sequence>MSCAGAEVTRVPRAVTVTYRMLDRVLRAEVLVGADGIRGAVRRSVWPGAPGPVFAGDRTGLGVAGRSVPGISGLGPRRSQHTE</sequence>
<dbReference type="Gene3D" id="3.50.50.60">
    <property type="entry name" value="FAD/NAD(P)-binding domain"/>
    <property type="match status" value="1"/>
</dbReference>
<gene>
    <name evidence="1" type="ORF">Atai01_09010</name>
</gene>
<keyword evidence="2" id="KW-1185">Reference proteome</keyword>
<evidence type="ECO:0000313" key="1">
    <source>
        <dbReference type="EMBL" id="GLY64282.1"/>
    </source>
</evidence>
<reference evidence="1" key="1">
    <citation type="submission" date="2023-03" db="EMBL/GenBank/DDBJ databases">
        <title>Amycolatopsis taiwanensis NBRC 103393.</title>
        <authorList>
            <person name="Ichikawa N."/>
            <person name="Sato H."/>
            <person name="Tonouchi N."/>
        </authorList>
    </citation>
    <scope>NUCLEOTIDE SEQUENCE</scope>
    <source>
        <strain evidence="1">NBRC 103393</strain>
    </source>
</reference>